<feature type="compositionally biased region" description="Low complexity" evidence="1">
    <location>
        <begin position="76"/>
        <end position="94"/>
    </location>
</feature>
<evidence type="ECO:0000313" key="3">
    <source>
        <dbReference type="Proteomes" id="UP000324629"/>
    </source>
</evidence>
<feature type="region of interest" description="Disordered" evidence="1">
    <location>
        <begin position="126"/>
        <end position="157"/>
    </location>
</feature>
<feature type="non-terminal residue" evidence="2">
    <location>
        <position position="1"/>
    </location>
</feature>
<feature type="compositionally biased region" description="Polar residues" evidence="1">
    <location>
        <begin position="39"/>
        <end position="51"/>
    </location>
</feature>
<sequence>GSTWQRGQATVVRKTSSPTAFVNRGSVNFNGHRLPTTGAPGTSPDSLTGANNNAMGFIVPLASKASPQFDPVSAMQPSRPSSSSSSSFNTSNQSRTCFMSRTRVKPTHLVAGVVTTAYTESTFITTSQSSRVDVEDRSVTPQPPNIDTDTPSELPDQLLPAPPATVASTDYTTCDGLRSPACDLFLTEMGENRTQLNSPVSSPCSTVALIPAPKISSCPTVSSSLGYPSGAEGSSTTSPCVVTVSLEMENPVVSPISVSVTLTSPISQKSNDRGSLYFRMFPLCNPL</sequence>
<name>A0A5J4N9C3_9TREM</name>
<dbReference type="AlphaFoldDB" id="A0A5J4N9C3"/>
<evidence type="ECO:0000256" key="1">
    <source>
        <dbReference type="SAM" id="MobiDB-lite"/>
    </source>
</evidence>
<feature type="region of interest" description="Disordered" evidence="1">
    <location>
        <begin position="68"/>
        <end position="94"/>
    </location>
</feature>
<evidence type="ECO:0000313" key="2">
    <source>
        <dbReference type="EMBL" id="KAA3671918.1"/>
    </source>
</evidence>
<keyword evidence="3" id="KW-1185">Reference proteome</keyword>
<reference evidence="2 3" key="1">
    <citation type="journal article" date="2019" name="Gigascience">
        <title>Whole-genome sequence of the oriental lung fluke Paragonimus westermani.</title>
        <authorList>
            <person name="Oey H."/>
            <person name="Zakrzewski M."/>
            <person name="Narain K."/>
            <person name="Devi K.R."/>
            <person name="Agatsuma T."/>
            <person name="Nawaratna S."/>
            <person name="Gobert G.N."/>
            <person name="Jones M.K."/>
            <person name="Ragan M.A."/>
            <person name="McManus D.P."/>
            <person name="Krause L."/>
        </authorList>
    </citation>
    <scope>NUCLEOTIDE SEQUENCE [LARGE SCALE GENOMIC DNA]</scope>
    <source>
        <strain evidence="2 3">IND2009</strain>
    </source>
</reference>
<feature type="compositionally biased region" description="Polar residues" evidence="1">
    <location>
        <begin position="1"/>
        <end position="29"/>
    </location>
</feature>
<feature type="region of interest" description="Disordered" evidence="1">
    <location>
        <begin position="1"/>
        <end position="51"/>
    </location>
</feature>
<dbReference type="Proteomes" id="UP000324629">
    <property type="component" value="Unassembled WGS sequence"/>
</dbReference>
<protein>
    <submittedName>
        <fullName evidence="2">Uncharacterized protein</fullName>
    </submittedName>
</protein>
<accession>A0A5J4N9C3</accession>
<gene>
    <name evidence="2" type="ORF">DEA37_0010668</name>
</gene>
<proteinExistence type="predicted"/>
<comment type="caution">
    <text evidence="2">The sequence shown here is derived from an EMBL/GenBank/DDBJ whole genome shotgun (WGS) entry which is preliminary data.</text>
</comment>
<dbReference type="EMBL" id="QNGE01005629">
    <property type="protein sequence ID" value="KAA3671918.1"/>
    <property type="molecule type" value="Genomic_DNA"/>
</dbReference>
<organism evidence="2 3">
    <name type="scientific">Paragonimus westermani</name>
    <dbReference type="NCBI Taxonomy" id="34504"/>
    <lineage>
        <taxon>Eukaryota</taxon>
        <taxon>Metazoa</taxon>
        <taxon>Spiralia</taxon>
        <taxon>Lophotrochozoa</taxon>
        <taxon>Platyhelminthes</taxon>
        <taxon>Trematoda</taxon>
        <taxon>Digenea</taxon>
        <taxon>Plagiorchiida</taxon>
        <taxon>Troglotremata</taxon>
        <taxon>Troglotrematidae</taxon>
        <taxon>Paragonimus</taxon>
    </lineage>
</organism>